<evidence type="ECO:0000259" key="7">
    <source>
        <dbReference type="Pfam" id="PF26049"/>
    </source>
</evidence>
<keyword evidence="4" id="KW-0808">Transferase</keyword>
<evidence type="ECO:0000259" key="6">
    <source>
        <dbReference type="Pfam" id="PF05175"/>
    </source>
</evidence>
<dbReference type="InterPro" id="IPR058679">
    <property type="entry name" value="RlmG_N"/>
</dbReference>
<evidence type="ECO:0000256" key="2">
    <source>
        <dbReference type="ARBA" id="ARBA00022552"/>
    </source>
</evidence>
<dbReference type="PIRSF" id="PIRSF037565">
    <property type="entry name" value="RRNA_m2G_Mtase_RsmD_prd"/>
    <property type="match status" value="1"/>
</dbReference>
<dbReference type="PANTHER" id="PTHR47816:SF5">
    <property type="entry name" value="RIBOSOMAL RNA LARGE SUBUNIT METHYLTRANSFERASE G"/>
    <property type="match status" value="1"/>
</dbReference>
<accession>A0ABY1ZUS5</accession>
<dbReference type="Proteomes" id="UP000313645">
    <property type="component" value="Unassembled WGS sequence"/>
</dbReference>
<feature type="domain" description="Methyltransferase small" evidence="6">
    <location>
        <begin position="193"/>
        <end position="363"/>
    </location>
</feature>
<dbReference type="InterPro" id="IPR002052">
    <property type="entry name" value="DNA_methylase_N6_adenine_CS"/>
</dbReference>
<evidence type="ECO:0000256" key="3">
    <source>
        <dbReference type="ARBA" id="ARBA00022603"/>
    </source>
</evidence>
<gene>
    <name evidence="8" type="ORF">EZI54_00055</name>
</gene>
<dbReference type="CDD" id="cd02440">
    <property type="entry name" value="AdoMet_MTases"/>
    <property type="match status" value="1"/>
</dbReference>
<keyword evidence="5" id="KW-0949">S-adenosyl-L-methionine</keyword>
<dbReference type="Pfam" id="PF05175">
    <property type="entry name" value="MTS"/>
    <property type="match status" value="1"/>
</dbReference>
<dbReference type="PANTHER" id="PTHR47816">
    <property type="entry name" value="RIBOSOMAL RNA SMALL SUBUNIT METHYLTRANSFERASE C"/>
    <property type="match status" value="1"/>
</dbReference>
<name>A0ABY1ZUS5_9GAMM</name>
<evidence type="ECO:0000256" key="1">
    <source>
        <dbReference type="ARBA" id="ARBA00022490"/>
    </source>
</evidence>
<dbReference type="InterPro" id="IPR017237">
    <property type="entry name" value="RLMG"/>
</dbReference>
<dbReference type="EMBL" id="SJDL01000001">
    <property type="protein sequence ID" value="TBW59638.1"/>
    <property type="molecule type" value="Genomic_DNA"/>
</dbReference>
<keyword evidence="9" id="KW-1185">Reference proteome</keyword>
<dbReference type="GO" id="GO:0032259">
    <property type="term" value="P:methylation"/>
    <property type="evidence" value="ECO:0007669"/>
    <property type="project" value="UniProtKB-KW"/>
</dbReference>
<keyword evidence="1" id="KW-0963">Cytoplasm</keyword>
<dbReference type="InterPro" id="IPR046977">
    <property type="entry name" value="RsmC/RlmG"/>
</dbReference>
<reference evidence="8 9" key="1">
    <citation type="submission" date="2019-02" db="EMBL/GenBank/DDBJ databases">
        <title>Marinobacter halodurans sp. nov., a marine bacterium isolated from sea tidal flat.</title>
        <authorList>
            <person name="Yoo Y."/>
            <person name="Lee D.W."/>
            <person name="Kim B.S."/>
            <person name="Kim J.-J."/>
        </authorList>
    </citation>
    <scope>NUCLEOTIDE SEQUENCE [LARGE SCALE GENOMIC DNA]</scope>
    <source>
        <strain evidence="8 9">YJ-S3-2</strain>
    </source>
</reference>
<dbReference type="GO" id="GO:0008168">
    <property type="term" value="F:methyltransferase activity"/>
    <property type="evidence" value="ECO:0007669"/>
    <property type="project" value="UniProtKB-KW"/>
</dbReference>
<dbReference type="SUPFAM" id="SSF53335">
    <property type="entry name" value="S-adenosyl-L-methionine-dependent methyltransferases"/>
    <property type="match status" value="2"/>
</dbReference>
<organism evidence="8 9">
    <name type="scientific">Marinobacter halodurans</name>
    <dbReference type="NCBI Taxonomy" id="2528979"/>
    <lineage>
        <taxon>Bacteria</taxon>
        <taxon>Pseudomonadati</taxon>
        <taxon>Pseudomonadota</taxon>
        <taxon>Gammaproteobacteria</taxon>
        <taxon>Pseudomonadales</taxon>
        <taxon>Marinobacteraceae</taxon>
        <taxon>Marinobacter</taxon>
    </lineage>
</organism>
<keyword evidence="3 8" id="KW-0489">Methyltransferase</keyword>
<dbReference type="InterPro" id="IPR029063">
    <property type="entry name" value="SAM-dependent_MTases_sf"/>
</dbReference>
<comment type="caution">
    <text evidence="8">The sequence shown here is derived from an EMBL/GenBank/DDBJ whole genome shotgun (WGS) entry which is preliminary data.</text>
</comment>
<proteinExistence type="predicted"/>
<keyword evidence="2" id="KW-0698">rRNA processing</keyword>
<protein>
    <submittedName>
        <fullName evidence="8">Class I SAM-dependent methyltransferase</fullName>
    </submittedName>
</protein>
<feature type="domain" description="RlmG N-terminal" evidence="7">
    <location>
        <begin position="2"/>
        <end position="169"/>
    </location>
</feature>
<dbReference type="Gene3D" id="3.40.50.150">
    <property type="entry name" value="Vaccinia Virus protein VP39"/>
    <property type="match status" value="2"/>
</dbReference>
<dbReference type="Pfam" id="PF26049">
    <property type="entry name" value="RLMG_N"/>
    <property type="match status" value="1"/>
</dbReference>
<evidence type="ECO:0000313" key="8">
    <source>
        <dbReference type="EMBL" id="TBW59638.1"/>
    </source>
</evidence>
<dbReference type="InterPro" id="IPR007848">
    <property type="entry name" value="Small_mtfrase_dom"/>
</dbReference>
<evidence type="ECO:0000313" key="9">
    <source>
        <dbReference type="Proteomes" id="UP000313645"/>
    </source>
</evidence>
<evidence type="ECO:0000256" key="4">
    <source>
        <dbReference type="ARBA" id="ARBA00022679"/>
    </source>
</evidence>
<sequence length="369" mass="40121">MLRLERPGKGGRELRAWDAADEQLIAAVLERWPEVGPVRPDMAIIDDGFGALTLGLASYTPVSLADSALCRVAVNRNAELNDCPPPEVQSWLAPPADRFDVIVLKIPRHLDYLEYLLRWANDHLVPGGLVIAGGMIKHLPDRCADVFARLMGSNEAQPARRKARVIFARRGAAGLADWNRQIAGYAMADTAGEIEALPAVFSRDQLDRGTRVFLPHVREALAALPAGARVLDLGCGNGVLGVTALLDREDCVVTFADVSSQAVASARYNCEVRGVVDRARFHHGDGVPRGERFDLILCNPPFHEGGTVGDHIALRMFRQSAAALAPGGQLLVVGNRHLGYHVKLKRWFGVVAQQGGDPKFVIFACRVSR</sequence>
<evidence type="ECO:0000256" key="5">
    <source>
        <dbReference type="ARBA" id="ARBA00022691"/>
    </source>
</evidence>
<dbReference type="PROSITE" id="PS00092">
    <property type="entry name" value="N6_MTASE"/>
    <property type="match status" value="1"/>
</dbReference>